<keyword evidence="4" id="KW-1185">Reference proteome</keyword>
<protein>
    <submittedName>
        <fullName evidence="2">Uncharacterized protein</fullName>
    </submittedName>
</protein>
<proteinExistence type="predicted"/>
<dbReference type="OrthoDB" id="8300196at2759"/>
<comment type="caution">
    <text evidence="2">The sequence shown here is derived from an EMBL/GenBank/DDBJ whole genome shotgun (WGS) entry which is preliminary data.</text>
</comment>
<evidence type="ECO:0000313" key="2">
    <source>
        <dbReference type="EMBL" id="CAF1122357.1"/>
    </source>
</evidence>
<evidence type="ECO:0000313" key="3">
    <source>
        <dbReference type="EMBL" id="CAF3885804.1"/>
    </source>
</evidence>
<sequence length="702" mass="79594">MRRNISWHLVSPQLSKYDPKTGKGRGGISDDDDLTMILSKLKDESYSPLKALKIYIEQRLLLRIVAIDEPLKAVIRLSEIRDTDIYVPGDLASACGRKTINNITDINKTLKQVDDYIGRTIILAEDRQLSLTSLFAHEFTTAQLSLCDKDSFDLLNQQKKSSAIDYLKEQSPSSFSMTCPIKTDRCALGIDGGSLLEIKPTVPSVYLNDRIDIVFDTAGSKKENAFIKRHGTGSEINNYDLKSDDVLETKYHRFLHNNRATLAERIREIWCEPAVVQLLLEDKILVAAGPRETAVTLKKNLSPQLDHKLYSNHVEADTRIMLHVNVLAIDEFKRVIIQASDTDVVLLSIGHGKSTGLESLVVKSFNTMKKTDTYINSTRTADEIRRKFKIEPFVLLILHALSGSVISFKKHRANIVSNLPPTSDAFYHHCLRASQQINIWKQVSEQDMVIPSMNSNNGCTAVNEQSKIQWASLAPTPSEPGLLTCEKYTTNCQRAQFKQSEDDEFNSSRNDDDYAPSTQTDNEEEDLINTIRDIEQNVSVSERLDHSYCKSNTEEEEDEQQCDDGKRCKYDTLNIKKQHKTQQQSFTSILMPLSVTTNIDKKPEDSVFEVGLKKETENFQLKYAEKKETRPEIGDEPHDLVEVTEEPISMNSIKFAVAPFISNTDSICEQTLAKEDDADSVKANIERQDKLKHYFKKWLGLK</sequence>
<feature type="non-terminal residue" evidence="2">
    <location>
        <position position="1"/>
    </location>
</feature>
<dbReference type="Proteomes" id="UP000681722">
    <property type="component" value="Unassembled WGS sequence"/>
</dbReference>
<name>A0A814QQQ9_9BILA</name>
<dbReference type="Proteomes" id="UP000663829">
    <property type="component" value="Unassembled WGS sequence"/>
</dbReference>
<evidence type="ECO:0000313" key="4">
    <source>
        <dbReference type="Proteomes" id="UP000663829"/>
    </source>
</evidence>
<dbReference type="AlphaFoldDB" id="A0A814QQQ9"/>
<reference evidence="2" key="1">
    <citation type="submission" date="2021-02" db="EMBL/GenBank/DDBJ databases">
        <authorList>
            <person name="Nowell W R."/>
        </authorList>
    </citation>
    <scope>NUCLEOTIDE SEQUENCE</scope>
</reference>
<dbReference type="EMBL" id="CAJOBC010006068">
    <property type="protein sequence ID" value="CAF3885804.1"/>
    <property type="molecule type" value="Genomic_DNA"/>
</dbReference>
<dbReference type="EMBL" id="CAJNOQ010006070">
    <property type="protein sequence ID" value="CAF1122357.1"/>
    <property type="molecule type" value="Genomic_DNA"/>
</dbReference>
<accession>A0A814QQQ9</accession>
<evidence type="ECO:0000256" key="1">
    <source>
        <dbReference type="SAM" id="MobiDB-lite"/>
    </source>
</evidence>
<feature type="region of interest" description="Disordered" evidence="1">
    <location>
        <begin position="497"/>
        <end position="525"/>
    </location>
</feature>
<gene>
    <name evidence="2" type="ORF">GPM918_LOCUS19755</name>
    <name evidence="3" type="ORF">SRO942_LOCUS19749</name>
</gene>
<organism evidence="2 4">
    <name type="scientific">Didymodactylos carnosus</name>
    <dbReference type="NCBI Taxonomy" id="1234261"/>
    <lineage>
        <taxon>Eukaryota</taxon>
        <taxon>Metazoa</taxon>
        <taxon>Spiralia</taxon>
        <taxon>Gnathifera</taxon>
        <taxon>Rotifera</taxon>
        <taxon>Eurotatoria</taxon>
        <taxon>Bdelloidea</taxon>
        <taxon>Philodinida</taxon>
        <taxon>Philodinidae</taxon>
        <taxon>Didymodactylos</taxon>
    </lineage>
</organism>